<sequence>MKTSTAVASTSQSKDLMHWQAMLADRTALLAQPGAHHKALLIEARALHTNKVIDSDDLSDLLELADGALAFAVEWMLDIESEE</sequence>
<reference evidence="1" key="1">
    <citation type="journal article" date="2014" name="Genome Announc.">
        <title>Draft Genome Sequence of Pseudomonas moraviensis R28-S.</title>
        <authorList>
            <person name="Hunter S.S."/>
            <person name="Yano H."/>
            <person name="Loftie-Eaton W."/>
            <person name="Hughes J."/>
            <person name="De Gelder L."/>
            <person name="Stragier P."/>
            <person name="De Vos P."/>
            <person name="Settles M.L."/>
            <person name="Top E.M."/>
        </authorList>
    </citation>
    <scope>NUCLEOTIDE SEQUENCE [LARGE SCALE GENOMIC DNA]</scope>
    <source>
        <strain evidence="1">R28-S</strain>
    </source>
</reference>
<organism evidence="1">
    <name type="scientific">Pseudomonas moraviensis R28-S</name>
    <dbReference type="NCBI Taxonomy" id="1395516"/>
    <lineage>
        <taxon>Bacteria</taxon>
        <taxon>Pseudomonadati</taxon>
        <taxon>Pseudomonadota</taxon>
        <taxon>Gammaproteobacteria</taxon>
        <taxon>Pseudomonadales</taxon>
        <taxon>Pseudomonadaceae</taxon>
        <taxon>Pseudomonas</taxon>
    </lineage>
</organism>
<dbReference type="Proteomes" id="UP000024771">
    <property type="component" value="Chromosome"/>
</dbReference>
<accession>V8RAX0</accession>
<dbReference type="AlphaFoldDB" id="V8RAX0"/>
<name>V8RAX0_9PSED</name>
<evidence type="ECO:0000313" key="1">
    <source>
        <dbReference type="EMBL" id="ETF09012.1"/>
    </source>
</evidence>
<proteinExistence type="predicted"/>
<protein>
    <submittedName>
        <fullName evidence="1">Uncharacterized protein</fullName>
    </submittedName>
</protein>
<dbReference type="HOGENOM" id="CLU_177779_0_0_6"/>
<dbReference type="PATRIC" id="fig|1395516.4.peg.1735"/>
<gene>
    <name evidence="1" type="ORF">PMO01_08535</name>
</gene>
<comment type="caution">
    <text evidence="1">The sequence shown here is derived from an EMBL/GenBank/DDBJ whole genome shotgun (WGS) entry which is preliminary data.</text>
</comment>
<dbReference type="RefSeq" id="WP_024012252.1">
    <property type="nucleotide sequence ID" value="NZ_CM002330.1"/>
</dbReference>
<dbReference type="EMBL" id="AYMZ01000003">
    <property type="protein sequence ID" value="ETF09012.1"/>
    <property type="molecule type" value="Genomic_DNA"/>
</dbReference>